<reference evidence="2" key="1">
    <citation type="journal article" date="2023" name="Science">
        <title>Genome structures resolve the early diversification of teleost fishes.</title>
        <authorList>
            <person name="Parey E."/>
            <person name="Louis A."/>
            <person name="Montfort J."/>
            <person name="Bouchez O."/>
            <person name="Roques C."/>
            <person name="Iampietro C."/>
            <person name="Lluch J."/>
            <person name="Castinel A."/>
            <person name="Donnadieu C."/>
            <person name="Desvignes T."/>
            <person name="Floi Bucao C."/>
            <person name="Jouanno E."/>
            <person name="Wen M."/>
            <person name="Mejri S."/>
            <person name="Dirks R."/>
            <person name="Jansen H."/>
            <person name="Henkel C."/>
            <person name="Chen W.J."/>
            <person name="Zahm M."/>
            <person name="Cabau C."/>
            <person name="Klopp C."/>
            <person name="Thompson A.W."/>
            <person name="Robinson-Rechavi M."/>
            <person name="Braasch I."/>
            <person name="Lecointre G."/>
            <person name="Bobe J."/>
            <person name="Postlethwait J.H."/>
            <person name="Berthelot C."/>
            <person name="Roest Crollius H."/>
            <person name="Guiguen Y."/>
        </authorList>
    </citation>
    <scope>NUCLEOTIDE SEQUENCE</scope>
    <source>
        <strain evidence="2">WJC10195</strain>
    </source>
</reference>
<evidence type="ECO:0000313" key="3">
    <source>
        <dbReference type="Proteomes" id="UP001152622"/>
    </source>
</evidence>
<dbReference type="PANTHER" id="PTHR16165:SF3">
    <property type="entry name" value="NXPE FAMILY MEMBER 1"/>
    <property type="match status" value="1"/>
</dbReference>
<evidence type="ECO:0000313" key="2">
    <source>
        <dbReference type="EMBL" id="KAJ8334718.1"/>
    </source>
</evidence>
<evidence type="ECO:0000259" key="1">
    <source>
        <dbReference type="Pfam" id="PF24536"/>
    </source>
</evidence>
<feature type="domain" description="NXPE C-terminal" evidence="1">
    <location>
        <begin position="11"/>
        <end position="153"/>
    </location>
</feature>
<dbReference type="Proteomes" id="UP001152622">
    <property type="component" value="Chromosome 21"/>
</dbReference>
<organism evidence="2 3">
    <name type="scientific">Synaphobranchus kaupii</name>
    <name type="common">Kaup's arrowtooth eel</name>
    <dbReference type="NCBI Taxonomy" id="118154"/>
    <lineage>
        <taxon>Eukaryota</taxon>
        <taxon>Metazoa</taxon>
        <taxon>Chordata</taxon>
        <taxon>Craniata</taxon>
        <taxon>Vertebrata</taxon>
        <taxon>Euteleostomi</taxon>
        <taxon>Actinopterygii</taxon>
        <taxon>Neopterygii</taxon>
        <taxon>Teleostei</taxon>
        <taxon>Anguilliformes</taxon>
        <taxon>Synaphobranchidae</taxon>
        <taxon>Synaphobranchus</taxon>
    </lineage>
</organism>
<comment type="caution">
    <text evidence="2">The sequence shown here is derived from an EMBL/GenBank/DDBJ whole genome shotgun (WGS) entry which is preliminary data.</text>
</comment>
<dbReference type="EMBL" id="JAINUF010000021">
    <property type="protein sequence ID" value="KAJ8334718.1"/>
    <property type="molecule type" value="Genomic_DNA"/>
</dbReference>
<accession>A0A9Q1E9K5</accession>
<gene>
    <name evidence="2" type="ORF">SKAU_G00403570</name>
</gene>
<dbReference type="Pfam" id="PF24536">
    <property type="entry name" value="NXPE4_C"/>
    <property type="match status" value="1"/>
</dbReference>
<keyword evidence="3" id="KW-1185">Reference proteome</keyword>
<dbReference type="PANTHER" id="PTHR16165">
    <property type="entry name" value="NXPE FAMILY MEMBER"/>
    <property type="match status" value="1"/>
</dbReference>
<dbReference type="InterPro" id="IPR057106">
    <property type="entry name" value="NXPE4_C"/>
</dbReference>
<dbReference type="AlphaFoldDB" id="A0A9Q1E9K5"/>
<protein>
    <recommendedName>
        <fullName evidence="1">NXPE C-terminal domain-containing protein</fullName>
    </recommendedName>
</protein>
<proteinExistence type="predicted"/>
<sequence length="156" mass="17713">MRQWIEHLERKLKVNIKGSFTIPEVLDSIADGGGQEDVIVVIGIGQHFRPYPPEVFIRRLRNVRRAILRLSARSPQAGVVIKLENNREVKAPLMILSDWYGYMQNLAQRKVFEDMEVALVDAWDMTVAANNFALHPNEVVVSNELAVALSFFCHSA</sequence>
<dbReference type="OrthoDB" id="5950832at2759"/>
<name>A0A9Q1E9K5_SYNKA</name>